<organism evidence="12 13">
    <name type="scientific">Shimwellia blattae (strain ATCC 29907 / DSM 4481 / JCM 1650 / NBRC 105725 / CDC 9005-74)</name>
    <name type="common">Escherichia blattae</name>
    <dbReference type="NCBI Taxonomy" id="630626"/>
    <lineage>
        <taxon>Bacteria</taxon>
        <taxon>Pseudomonadati</taxon>
        <taxon>Pseudomonadota</taxon>
        <taxon>Gammaproteobacteria</taxon>
        <taxon>Enterobacterales</taxon>
        <taxon>Enterobacteriaceae</taxon>
        <taxon>Shimwellia</taxon>
    </lineage>
</organism>
<proteinExistence type="inferred from homology"/>
<dbReference type="Gene3D" id="1.20.81.30">
    <property type="entry name" value="Type II secretion system (T2SS), domain F"/>
    <property type="match status" value="2"/>
</dbReference>
<evidence type="ECO:0000256" key="4">
    <source>
        <dbReference type="ARBA" id="ARBA00022475"/>
    </source>
</evidence>
<keyword evidence="6 9" id="KW-0812">Transmembrane</keyword>
<evidence type="ECO:0000256" key="2">
    <source>
        <dbReference type="ARBA" id="ARBA00005745"/>
    </source>
</evidence>
<feature type="domain" description="Type II secretion system protein GspF" evidence="11">
    <location>
        <begin position="269"/>
        <end position="389"/>
    </location>
</feature>
<comment type="subcellular location">
    <subcellularLocation>
        <location evidence="1 9">Cell inner membrane</location>
        <topology evidence="1 9">Multi-pass membrane protein</topology>
    </subcellularLocation>
</comment>
<dbReference type="PROSITE" id="PS00874">
    <property type="entry name" value="T2SP_F"/>
    <property type="match status" value="1"/>
</dbReference>
<dbReference type="eggNOG" id="COG1459">
    <property type="taxonomic scope" value="Bacteria"/>
</dbReference>
<feature type="domain" description="Type II secretion system protein GspF" evidence="11">
    <location>
        <begin position="64"/>
        <end position="186"/>
    </location>
</feature>
<dbReference type="PATRIC" id="fig|630626.3.peg.3163"/>
<dbReference type="InterPro" id="IPR042094">
    <property type="entry name" value="T2SS_GspF_sf"/>
</dbReference>
<evidence type="ECO:0000256" key="9">
    <source>
        <dbReference type="RuleBase" id="RU003923"/>
    </source>
</evidence>
<dbReference type="GO" id="GO:0005886">
    <property type="term" value="C:plasma membrane"/>
    <property type="evidence" value="ECO:0007669"/>
    <property type="project" value="UniProtKB-SubCell"/>
</dbReference>
<dbReference type="FunFam" id="1.20.81.30:FF:000001">
    <property type="entry name" value="Type II secretion system protein F"/>
    <property type="match status" value="2"/>
</dbReference>
<keyword evidence="3 9" id="KW-0813">Transport</keyword>
<keyword evidence="13" id="KW-1185">Reference proteome</keyword>
<dbReference type="PANTHER" id="PTHR30012:SF7">
    <property type="entry name" value="PROTEIN TRANSPORT PROTEIN HOFC HOMOLOG"/>
    <property type="match status" value="1"/>
</dbReference>
<feature type="transmembrane region" description="Helical" evidence="10">
    <location>
        <begin position="369"/>
        <end position="390"/>
    </location>
</feature>
<evidence type="ECO:0000259" key="11">
    <source>
        <dbReference type="Pfam" id="PF00482"/>
    </source>
</evidence>
<dbReference type="OrthoDB" id="9805682at2"/>
<accession>I2BCR1</accession>
<keyword evidence="5" id="KW-0997">Cell inner membrane</keyword>
<dbReference type="PANTHER" id="PTHR30012">
    <property type="entry name" value="GENERAL SECRETION PATHWAY PROTEIN"/>
    <property type="match status" value="1"/>
</dbReference>
<keyword evidence="4" id="KW-1003">Cell membrane</keyword>
<name>I2BCR1_SHIBC</name>
<dbReference type="InterPro" id="IPR001992">
    <property type="entry name" value="T2SS_GspF/T4SS_PilC_CS"/>
</dbReference>
<keyword evidence="7 10" id="KW-1133">Transmembrane helix</keyword>
<evidence type="ECO:0000256" key="7">
    <source>
        <dbReference type="ARBA" id="ARBA00022989"/>
    </source>
</evidence>
<dbReference type="RefSeq" id="WP_002464031.1">
    <property type="nucleotide sequence ID" value="NC_017910.1"/>
</dbReference>
<feature type="transmembrane region" description="Helical" evidence="10">
    <location>
        <begin position="215"/>
        <end position="234"/>
    </location>
</feature>
<dbReference type="EMBL" id="CP001560">
    <property type="protein sequence ID" value="AFJ48315.1"/>
    <property type="molecule type" value="Genomic_DNA"/>
</dbReference>
<comment type="similarity">
    <text evidence="2 9">Belongs to the GSP F family.</text>
</comment>
<evidence type="ECO:0000256" key="6">
    <source>
        <dbReference type="ARBA" id="ARBA00022692"/>
    </source>
</evidence>
<evidence type="ECO:0000256" key="1">
    <source>
        <dbReference type="ARBA" id="ARBA00004429"/>
    </source>
</evidence>
<evidence type="ECO:0000313" key="13">
    <source>
        <dbReference type="Proteomes" id="UP000001955"/>
    </source>
</evidence>
<gene>
    <name evidence="12" type="ordered locus">EBL_c32520</name>
</gene>
<dbReference type="InterPro" id="IPR003004">
    <property type="entry name" value="GspF/PilC"/>
</dbReference>
<evidence type="ECO:0000256" key="5">
    <source>
        <dbReference type="ARBA" id="ARBA00022519"/>
    </source>
</evidence>
<dbReference type="InterPro" id="IPR018076">
    <property type="entry name" value="T2SS_GspF_dom"/>
</dbReference>
<dbReference type="GO" id="GO:0015628">
    <property type="term" value="P:protein secretion by the type II secretion system"/>
    <property type="evidence" value="ECO:0007669"/>
    <property type="project" value="TreeGrafter"/>
</dbReference>
<accession>K6VWE3</accession>
<protein>
    <submittedName>
        <fullName evidence="12">Putative typ II secretion system protein F</fullName>
    </submittedName>
</protein>
<reference evidence="12 13" key="1">
    <citation type="journal article" date="2012" name="J. Bacteriol.">
        <title>Complete genome sequence of the B12-producing Shimwellia blattae strain DSM 4481, isolated from a cockroach.</title>
        <authorList>
            <person name="Brzuszkiewicz E."/>
            <person name="Waschkowitz T."/>
            <person name="Wiezer A."/>
            <person name="Daniel R."/>
        </authorList>
    </citation>
    <scope>NUCLEOTIDE SEQUENCE [LARGE SCALE GENOMIC DNA]</scope>
    <source>
        <strain evidence="13">ATCC 29907 / DSM 4481 / JCM 1650 / NBRC 105725 / CDC 9005-74</strain>
    </source>
</reference>
<dbReference type="PRINTS" id="PR00812">
    <property type="entry name" value="BCTERIALGSPF"/>
</dbReference>
<dbReference type="Proteomes" id="UP000001955">
    <property type="component" value="Chromosome"/>
</dbReference>
<dbReference type="Pfam" id="PF00482">
    <property type="entry name" value="T2SSF"/>
    <property type="match status" value="2"/>
</dbReference>
<dbReference type="KEGG" id="ebt:EBL_c32520"/>
<dbReference type="STRING" id="630626.EBL_c32520"/>
<dbReference type="NCBIfam" id="NF007861">
    <property type="entry name" value="PRK10573.1"/>
    <property type="match status" value="1"/>
</dbReference>
<feature type="transmembrane region" description="Helical" evidence="10">
    <location>
        <begin position="167"/>
        <end position="195"/>
    </location>
</feature>
<keyword evidence="8 10" id="KW-0472">Membrane</keyword>
<evidence type="ECO:0000256" key="10">
    <source>
        <dbReference type="SAM" id="Phobius"/>
    </source>
</evidence>
<dbReference type="HOGENOM" id="CLU_035032_2_0_6"/>
<evidence type="ECO:0000256" key="8">
    <source>
        <dbReference type="ARBA" id="ARBA00023136"/>
    </source>
</evidence>
<evidence type="ECO:0000256" key="3">
    <source>
        <dbReference type="ARBA" id="ARBA00022448"/>
    </source>
</evidence>
<dbReference type="AlphaFoldDB" id="I2BCR1"/>
<evidence type="ECO:0000313" key="12">
    <source>
        <dbReference type="EMBL" id="AFJ48315.1"/>
    </source>
</evidence>
<sequence length="398" mass="42503">MPGPALWQWQAITATGQHRQGLILAPAKALAAKQLADQGLHILRLRRHPRPGYQCWHIRHRITFLRQLATLLQAGVNLNDALGLLGRQHPLAAWQALAATIQARINQGQAFSDALTASGLFPPLVCALIATGELTGQLDNCCRQLARQLEQQHHLQQQVVKALRYPLFVLVVALLVCAAMVGLVLPQFAAIYQTFNAPLPALTRGVIGLAAFTGRWGPVLLLAGGMLAAGVAAARRRSLRLRRAGQRALLATPLIAPLIRNQRMSTLFTTLALTQGAGVPLPDGLAAAQTALPAALWQEAIVRLRADINAGEPLSRAMARSPLFPALAVQLVATGEASGALDTMLAHLAQEFNLQAHARASALSAALEPLMMAVMGGIIGTLVVAMYLPLFQLGEILH</sequence>